<evidence type="ECO:0000313" key="6">
    <source>
        <dbReference type="Proteomes" id="UP000426246"/>
    </source>
</evidence>
<dbReference type="Pfam" id="PF21365">
    <property type="entry name" value="Glyco_hydro_31_3rd"/>
    <property type="match status" value="1"/>
</dbReference>
<dbReference type="GO" id="GO:0016757">
    <property type="term" value="F:glycosyltransferase activity"/>
    <property type="evidence" value="ECO:0007669"/>
    <property type="project" value="UniProtKB-ARBA"/>
</dbReference>
<organism evidence="5 6">
    <name type="scientific">Paenibacillus psychroresistens</name>
    <dbReference type="NCBI Taxonomy" id="1778678"/>
    <lineage>
        <taxon>Bacteria</taxon>
        <taxon>Bacillati</taxon>
        <taxon>Bacillota</taxon>
        <taxon>Bacilli</taxon>
        <taxon>Bacillales</taxon>
        <taxon>Paenibacillaceae</taxon>
        <taxon>Paenibacillus</taxon>
    </lineage>
</organism>
<keyword evidence="6" id="KW-1185">Reference proteome</keyword>
<dbReference type="PANTHER" id="PTHR43863:SF2">
    <property type="entry name" value="MALTASE-GLUCOAMYLASE"/>
    <property type="match status" value="1"/>
</dbReference>
<evidence type="ECO:0000313" key="5">
    <source>
        <dbReference type="EMBL" id="QGQ97156.1"/>
    </source>
</evidence>
<dbReference type="GO" id="GO:0030246">
    <property type="term" value="F:carbohydrate binding"/>
    <property type="evidence" value="ECO:0007669"/>
    <property type="project" value="InterPro"/>
</dbReference>
<dbReference type="Gene3D" id="2.60.40.10">
    <property type="entry name" value="Immunoglobulins"/>
    <property type="match status" value="1"/>
</dbReference>
<dbReference type="InterPro" id="IPR011013">
    <property type="entry name" value="Gal_mutarotase_sf_dom"/>
</dbReference>
<feature type="domain" description="Glycoside hydrolase family 31 N-terminal" evidence="3">
    <location>
        <begin position="287"/>
        <end position="545"/>
    </location>
</feature>
<dbReference type="AlphaFoldDB" id="A0A6B8RP56"/>
<evidence type="ECO:0000259" key="2">
    <source>
        <dbReference type="Pfam" id="PF01055"/>
    </source>
</evidence>
<dbReference type="CDD" id="cd06597">
    <property type="entry name" value="GH31_transferase_CtsY"/>
    <property type="match status" value="1"/>
</dbReference>
<name>A0A6B8RP56_9BACL</name>
<dbReference type="Gene3D" id="2.60.40.1760">
    <property type="entry name" value="glycosyl hydrolase (family 31)"/>
    <property type="match status" value="1"/>
</dbReference>
<dbReference type="InterPro" id="IPR025887">
    <property type="entry name" value="Glyco_hydro_31_N_dom"/>
</dbReference>
<feature type="domain" description="Glycosyl hydrolase family 31 C-terminal" evidence="4">
    <location>
        <begin position="958"/>
        <end position="1044"/>
    </location>
</feature>
<dbReference type="InterPro" id="IPR051816">
    <property type="entry name" value="Glycosyl_Hydrolase_31"/>
</dbReference>
<dbReference type="KEGG" id="ppsc:EHS13_20825"/>
<dbReference type="EMBL" id="CP034235">
    <property type="protein sequence ID" value="QGQ97156.1"/>
    <property type="molecule type" value="Genomic_DNA"/>
</dbReference>
<comment type="similarity">
    <text evidence="1">Belongs to the glycosyl hydrolase 31 family.</text>
</comment>
<dbReference type="SUPFAM" id="SSF51011">
    <property type="entry name" value="Glycosyl hydrolase domain"/>
    <property type="match status" value="1"/>
</dbReference>
<dbReference type="PANTHER" id="PTHR43863">
    <property type="entry name" value="HYDROLASE, PUTATIVE (AFU_ORTHOLOGUE AFUA_1G03140)-RELATED"/>
    <property type="match status" value="1"/>
</dbReference>
<dbReference type="GO" id="GO:0005975">
    <property type="term" value="P:carbohydrate metabolic process"/>
    <property type="evidence" value="ECO:0007669"/>
    <property type="project" value="InterPro"/>
</dbReference>
<dbReference type="SUPFAM" id="SSF48208">
    <property type="entry name" value="Six-hairpin glycosidases"/>
    <property type="match status" value="1"/>
</dbReference>
<dbReference type="SUPFAM" id="SSF74650">
    <property type="entry name" value="Galactose mutarotase-like"/>
    <property type="match status" value="1"/>
</dbReference>
<dbReference type="GO" id="GO:0004553">
    <property type="term" value="F:hydrolase activity, hydrolyzing O-glycosyl compounds"/>
    <property type="evidence" value="ECO:0007669"/>
    <property type="project" value="InterPro"/>
</dbReference>
<dbReference type="Pfam" id="PF01055">
    <property type="entry name" value="Glyco_hydro_31_2nd"/>
    <property type="match status" value="1"/>
</dbReference>
<sequence>MMDFTNQPIDLSFREEAFLCFDAVKRDRKQESQAILERMVFRLKASEANALDSAYWLWAAGEYANQNGDKAIIEASNERIATYIDLIERSWNKPDQHWLREGETGLFLSNLAIYYGALRSISNLHRSESAQRICKEIRELTFAAFMRGNHFISRQGSEEVWEDIIAAAVPFGLVSAGDLAMLDAISYLQEADIKDDAAALMSWFYSESGQLVRAKQFLDKATEGSTSDSVLITLAANHLAQKVAGLSNAQGIHFNHDPLGSESPYIFANNERSPRLVTQGEKVTIRTFVEPFDVAVPVNLEVIVNHAEAQLFLMEAVQTPEGEQFWEAVLVPFDDFSEVQYRFAVIQDNQAYDSEWFKFEVLRWLDIDKVVYVAKADRQVAVYLDSPLQGGYKSVLTIGENVDGLVNCQFALVDQVALKSFENAEVDGCYSIGNVDVRVAGASLSLHVINDEGEDISSTYPTEQLPLLQMLVDQSGRVYKLHLNFKLVDEERLYGMGERFARMEFRGCEVDNYVFNQYKDQGFKTYIPVPFVLSTNGYGLFLQSSLYSVFKFGTVQTDLLQIEADIHDKQQSLSWFLFTGEPKELVAKFTSISGKPKLPPKWAFGPWMSSNNWDSEKEVDWQLAQTKKHGIPATVMVIEQWSDESTFYIFNDAQYVGKPGEERFSYDDFTFPEWGRWPNPKKLVERIHDQGIKLLMWQAPVMKFMDGIAHLQRDEDEKVMIEKGYGVRNTDGSPYRIPSYEWFRNSMVPDFTNPASAAWWFSKRQYLLDEMKIDGFKTDGGECIYGSDVQFHDGRKGAEMRNEYPNSYIKAFYDYTNQHVEGGGITFSRAGYTGSQNMPLHWAGDEKSTFDAFRSSIMAGLNSGLSGISFWGWDLGGFSGEIPTAELFIRSVQMAAFCPVMQYHAESIGEFNLDRTPWNIAERSGVPAVLEIYKQYADLRMNLLPYIYEQAQLSANTGYPLMQAMLLAFPHDPLCLELTNQYMFGQHLLVVPIAEEGATKTEVYLPAGSWLNLFNSEVIAGGRLITASADISQIPVFIKENSVIPLNLNHTYELSSDVGSQVNGYDQLTLLVYVTSEADYHFADDLGNSISLSVVKKSLALEASIEITGEYPVTLLFRGLGTVAGVKLKEVAQASVVDLEIFKIGSYLQRCEDMLITIQQGMASIRIEL</sequence>
<gene>
    <name evidence="5" type="ORF">EHS13_20825</name>
</gene>
<dbReference type="Proteomes" id="UP000426246">
    <property type="component" value="Chromosome"/>
</dbReference>
<dbReference type="SUPFAM" id="SSF51445">
    <property type="entry name" value="(Trans)glycosidases"/>
    <property type="match status" value="1"/>
</dbReference>
<dbReference type="InterPro" id="IPR008928">
    <property type="entry name" value="6-hairpin_glycosidase_sf"/>
</dbReference>
<accession>A0A6B8RP56</accession>
<dbReference type="RefSeq" id="WP_155702257.1">
    <property type="nucleotide sequence ID" value="NZ_CP034235.1"/>
</dbReference>
<dbReference type="InterPro" id="IPR017853">
    <property type="entry name" value="GH"/>
</dbReference>
<reference evidence="6" key="1">
    <citation type="submission" date="2018-11" db="EMBL/GenBank/DDBJ databases">
        <title>Complete genome sequence of Paenibacillus sp. ML311-T8.</title>
        <authorList>
            <person name="Nam Y.-D."/>
            <person name="Kang J."/>
            <person name="Chung W.-H."/>
            <person name="Park Y.S."/>
        </authorList>
    </citation>
    <scope>NUCLEOTIDE SEQUENCE [LARGE SCALE GENOMIC DNA]</scope>
    <source>
        <strain evidence="6">ML311-T8</strain>
    </source>
</reference>
<dbReference type="Gene3D" id="3.20.20.80">
    <property type="entry name" value="Glycosidases"/>
    <property type="match status" value="1"/>
</dbReference>
<dbReference type="InterPro" id="IPR013780">
    <property type="entry name" value="Glyco_hydro_b"/>
</dbReference>
<dbReference type="Gene3D" id="2.60.40.1180">
    <property type="entry name" value="Golgi alpha-mannosidase II"/>
    <property type="match status" value="2"/>
</dbReference>
<dbReference type="InterPro" id="IPR013783">
    <property type="entry name" value="Ig-like_fold"/>
</dbReference>
<proteinExistence type="inferred from homology"/>
<dbReference type="OrthoDB" id="176168at2"/>
<evidence type="ECO:0000259" key="4">
    <source>
        <dbReference type="Pfam" id="PF21365"/>
    </source>
</evidence>
<dbReference type="CDD" id="cd14752">
    <property type="entry name" value="GH31_N"/>
    <property type="match status" value="1"/>
</dbReference>
<evidence type="ECO:0000259" key="3">
    <source>
        <dbReference type="Pfam" id="PF13802"/>
    </source>
</evidence>
<evidence type="ECO:0000256" key="1">
    <source>
        <dbReference type="ARBA" id="ARBA00007806"/>
    </source>
</evidence>
<dbReference type="InterPro" id="IPR048395">
    <property type="entry name" value="Glyco_hydro_31_C"/>
</dbReference>
<protein>
    <submittedName>
        <fullName evidence="5">Uncharacterized protein</fullName>
    </submittedName>
</protein>
<dbReference type="Pfam" id="PF13802">
    <property type="entry name" value="Gal_mutarotas_2"/>
    <property type="match status" value="1"/>
</dbReference>
<feature type="domain" description="Glycoside hydrolase family 31 TIM barrel" evidence="2">
    <location>
        <begin position="596"/>
        <end position="949"/>
    </location>
</feature>
<dbReference type="InterPro" id="IPR000322">
    <property type="entry name" value="Glyco_hydro_31_TIM"/>
</dbReference>